<feature type="signal peptide" evidence="1">
    <location>
        <begin position="1"/>
        <end position="17"/>
    </location>
</feature>
<gene>
    <name evidence="2" type="ORF">BOKJ2_LOCUS10015</name>
</gene>
<proteinExistence type="predicted"/>
<keyword evidence="1" id="KW-0732">Signal</keyword>
<dbReference type="Proteomes" id="UP000783686">
    <property type="component" value="Unassembled WGS sequence"/>
</dbReference>
<accession>A0A811L7R1</accession>
<evidence type="ECO:0000313" key="3">
    <source>
        <dbReference type="Proteomes" id="UP000614601"/>
    </source>
</evidence>
<dbReference type="AlphaFoldDB" id="A0A811L7R1"/>
<reference evidence="2" key="1">
    <citation type="submission" date="2020-09" db="EMBL/GenBank/DDBJ databases">
        <authorList>
            <person name="Kikuchi T."/>
        </authorList>
    </citation>
    <scope>NUCLEOTIDE SEQUENCE</scope>
    <source>
        <strain evidence="2">SH1</strain>
    </source>
</reference>
<organism evidence="2 3">
    <name type="scientific">Bursaphelenchus okinawaensis</name>
    <dbReference type="NCBI Taxonomy" id="465554"/>
    <lineage>
        <taxon>Eukaryota</taxon>
        <taxon>Metazoa</taxon>
        <taxon>Ecdysozoa</taxon>
        <taxon>Nematoda</taxon>
        <taxon>Chromadorea</taxon>
        <taxon>Rhabditida</taxon>
        <taxon>Tylenchina</taxon>
        <taxon>Tylenchomorpha</taxon>
        <taxon>Aphelenchoidea</taxon>
        <taxon>Aphelenchoididae</taxon>
        <taxon>Bursaphelenchus</taxon>
    </lineage>
</organism>
<evidence type="ECO:0000313" key="2">
    <source>
        <dbReference type="EMBL" id="CAD5223181.1"/>
    </source>
</evidence>
<dbReference type="EMBL" id="CAJFDH010000005">
    <property type="protein sequence ID" value="CAD5223181.1"/>
    <property type="molecule type" value="Genomic_DNA"/>
</dbReference>
<keyword evidence="3" id="KW-1185">Reference proteome</keyword>
<protein>
    <submittedName>
        <fullName evidence="2">Uncharacterized protein</fullName>
    </submittedName>
</protein>
<sequence>MNSFLLVALIFAPVVVASSEPFSFLGKEKHAAFKELLNKNKQEPQGKLKAAIKKFLLDQPADVQAKYKELKAKTVKQVEEYERVRKTLPEAEQKLVLDAVKLLHDEKINVKAVTEGIHKLAKAADKSVLESVKKAGLLPGRLPGQHLTLEQERQLYPEL</sequence>
<dbReference type="Proteomes" id="UP000614601">
    <property type="component" value="Unassembled WGS sequence"/>
</dbReference>
<evidence type="ECO:0000256" key="1">
    <source>
        <dbReference type="SAM" id="SignalP"/>
    </source>
</evidence>
<comment type="caution">
    <text evidence="2">The sequence shown here is derived from an EMBL/GenBank/DDBJ whole genome shotgun (WGS) entry which is preliminary data.</text>
</comment>
<name>A0A811L7R1_9BILA</name>
<dbReference type="EMBL" id="CAJFCW020000005">
    <property type="protein sequence ID" value="CAG9117333.1"/>
    <property type="molecule type" value="Genomic_DNA"/>
</dbReference>
<feature type="chain" id="PRO_5035595349" evidence="1">
    <location>
        <begin position="18"/>
        <end position="159"/>
    </location>
</feature>